<feature type="domain" description="ABC3 transporter permease C-terminal" evidence="8">
    <location>
        <begin position="367"/>
        <end position="500"/>
    </location>
</feature>
<protein>
    <submittedName>
        <fullName evidence="9">FtsX-like permease family protein</fullName>
    </submittedName>
</protein>
<evidence type="ECO:0000256" key="3">
    <source>
        <dbReference type="ARBA" id="ARBA00022475"/>
    </source>
</evidence>
<evidence type="ECO:0000256" key="1">
    <source>
        <dbReference type="ARBA" id="ARBA00004651"/>
    </source>
</evidence>
<keyword evidence="10" id="KW-1185">Reference proteome</keyword>
<dbReference type="GO" id="GO:0044874">
    <property type="term" value="P:lipoprotein localization to outer membrane"/>
    <property type="evidence" value="ECO:0007669"/>
    <property type="project" value="TreeGrafter"/>
</dbReference>
<dbReference type="EMBL" id="JAMXLR010000026">
    <property type="protein sequence ID" value="MCO6043757.1"/>
    <property type="molecule type" value="Genomic_DNA"/>
</dbReference>
<dbReference type="GO" id="GO:0098797">
    <property type="term" value="C:plasma membrane protein complex"/>
    <property type="evidence" value="ECO:0007669"/>
    <property type="project" value="TreeGrafter"/>
</dbReference>
<feature type="transmembrane region" description="Helical" evidence="7">
    <location>
        <begin position="473"/>
        <end position="493"/>
    </location>
</feature>
<sequence length="507" mass="56349">MYKLLLCWRYLRTRYIALASIISVTLGVATMIVVNSVMDGFAHEMQGRMNDVLSDVIITSRSLEGMANPEWHMAEIRKVAGDDVVGMTPTAQVPAALAYYFRGQYFTRQVTVIGIDPETYSSVSKFGYYLQHPENREHLDFQLKEDGYDVMDHQAEDMRKVKPREQMKQAGWKHRRANAEFEKRIAVQPPIQTAAQENAAATDDSPFATAPAPVQETFDPATEQHAGTVLGIGLCSHRTADGTDVFQLLPGDDVEIHFPSCGRPPEFRSSKLTVTDFYESKMAQYDMQYMFIPLDKFQEMRGMIDPQSGIRFVNAIQIKLAEGADLNAVRDKLREHFQLHLYDVSTWRDMEGPLLAAVQTETLVLNVLLFLIIAVAGFGILAIFFMIVVEKTRDIGILKSLGASSEGVMGIFLTYGFSLGIVGAGLGIVGGLLFVKYINEIADLLGRATGTPVFDPAVYYLYKIPTIVEPFTVGWIAIGAMLIAVLASVLPAIRAAKMHPVQALRFE</sequence>
<dbReference type="Proteomes" id="UP001155241">
    <property type="component" value="Unassembled WGS sequence"/>
</dbReference>
<evidence type="ECO:0000256" key="5">
    <source>
        <dbReference type="ARBA" id="ARBA00022989"/>
    </source>
</evidence>
<feature type="transmembrane region" description="Helical" evidence="7">
    <location>
        <begin position="15"/>
        <end position="38"/>
    </location>
</feature>
<keyword evidence="3" id="KW-1003">Cell membrane</keyword>
<dbReference type="AlphaFoldDB" id="A0A9X2F7G1"/>
<dbReference type="Pfam" id="PF02687">
    <property type="entry name" value="FtsX"/>
    <property type="match status" value="1"/>
</dbReference>
<evidence type="ECO:0000313" key="10">
    <source>
        <dbReference type="Proteomes" id="UP001155241"/>
    </source>
</evidence>
<keyword evidence="5 7" id="KW-1133">Transmembrane helix</keyword>
<dbReference type="PANTHER" id="PTHR30489:SF0">
    <property type="entry name" value="LIPOPROTEIN-RELEASING SYSTEM TRANSMEMBRANE PROTEIN LOLE"/>
    <property type="match status" value="1"/>
</dbReference>
<accession>A0A9X2F7G1</accession>
<feature type="transmembrane region" description="Helical" evidence="7">
    <location>
        <begin position="363"/>
        <end position="389"/>
    </location>
</feature>
<comment type="subcellular location">
    <subcellularLocation>
        <location evidence="1">Cell membrane</location>
        <topology evidence="1">Multi-pass membrane protein</topology>
    </subcellularLocation>
</comment>
<evidence type="ECO:0000313" key="9">
    <source>
        <dbReference type="EMBL" id="MCO6043757.1"/>
    </source>
</evidence>
<keyword evidence="6 7" id="KW-0472">Membrane</keyword>
<name>A0A9X2F7G1_9BACT</name>
<proteinExistence type="inferred from homology"/>
<dbReference type="InterPro" id="IPR003838">
    <property type="entry name" value="ABC3_permease_C"/>
</dbReference>
<comment type="caution">
    <text evidence="9">The sequence shown here is derived from an EMBL/GenBank/DDBJ whole genome shotgun (WGS) entry which is preliminary data.</text>
</comment>
<evidence type="ECO:0000259" key="8">
    <source>
        <dbReference type="Pfam" id="PF02687"/>
    </source>
</evidence>
<keyword evidence="4 7" id="KW-0812">Transmembrane</keyword>
<dbReference type="PANTHER" id="PTHR30489">
    <property type="entry name" value="LIPOPROTEIN-RELEASING SYSTEM TRANSMEMBRANE PROTEIN LOLE"/>
    <property type="match status" value="1"/>
</dbReference>
<organism evidence="9 10">
    <name type="scientific">Aeoliella straminimaris</name>
    <dbReference type="NCBI Taxonomy" id="2954799"/>
    <lineage>
        <taxon>Bacteria</taxon>
        <taxon>Pseudomonadati</taxon>
        <taxon>Planctomycetota</taxon>
        <taxon>Planctomycetia</taxon>
        <taxon>Pirellulales</taxon>
        <taxon>Lacipirellulaceae</taxon>
        <taxon>Aeoliella</taxon>
    </lineage>
</organism>
<dbReference type="InterPro" id="IPR051447">
    <property type="entry name" value="Lipoprotein-release_system"/>
</dbReference>
<evidence type="ECO:0000256" key="2">
    <source>
        <dbReference type="ARBA" id="ARBA00005236"/>
    </source>
</evidence>
<evidence type="ECO:0000256" key="6">
    <source>
        <dbReference type="ARBA" id="ARBA00023136"/>
    </source>
</evidence>
<dbReference type="RefSeq" id="WP_252851862.1">
    <property type="nucleotide sequence ID" value="NZ_JAMXLR010000026.1"/>
</dbReference>
<comment type="similarity">
    <text evidence="2">Belongs to the ABC-4 integral membrane protein family. LolC/E subfamily.</text>
</comment>
<reference evidence="9" key="1">
    <citation type="submission" date="2022-06" db="EMBL/GenBank/DDBJ databases">
        <title>Aeoliella straminimaris, a novel planctomycete from sediments.</title>
        <authorList>
            <person name="Vitorino I.R."/>
            <person name="Lage O.M."/>
        </authorList>
    </citation>
    <scope>NUCLEOTIDE SEQUENCE</scope>
    <source>
        <strain evidence="9">ICT_H6.2</strain>
    </source>
</reference>
<evidence type="ECO:0000256" key="7">
    <source>
        <dbReference type="SAM" id="Phobius"/>
    </source>
</evidence>
<gene>
    <name evidence="9" type="ORF">NG895_07540</name>
</gene>
<evidence type="ECO:0000256" key="4">
    <source>
        <dbReference type="ARBA" id="ARBA00022692"/>
    </source>
</evidence>
<feature type="transmembrane region" description="Helical" evidence="7">
    <location>
        <begin position="410"/>
        <end position="435"/>
    </location>
</feature>